<evidence type="ECO:0008006" key="5">
    <source>
        <dbReference type="Google" id="ProtNLM"/>
    </source>
</evidence>
<keyword evidence="2" id="KW-0732">Signal</keyword>
<dbReference type="Proteomes" id="UP000311382">
    <property type="component" value="Unassembled WGS sequence"/>
</dbReference>
<feature type="compositionally biased region" description="Low complexity" evidence="1">
    <location>
        <begin position="519"/>
        <end position="528"/>
    </location>
</feature>
<sequence>MVALCTLALALSALAVAASPPSNDSAPGTVLLGGEAATVEAPRAAAGQGDDAPTVHYPLDSRSTVDEHHDEHQATLYARANSFADIEITSSLPTAPRSLAALFSSSLSSLSSRASALLPSSSSTSREPFPRGIPGTALSDPSAAQALQAALDCFAGTGHWVHDPAGQGLVQEGRGLVVHKQDARYAACDRRFYKGREPGRGVSGWDVRPSLQWRWAPSRACPAFPVAREPSRTRFCTLLAHKSFLLLGDATQYSLHDLVLDHAATRPQSCYGDLYCKEHQLCGEVLAAAAKHRMGEAGPSSDVESARADERVFGHVPLPPGMAPPHGGTGPLHARDDALEPRADRGETSAAHRRYPSATYGTLLRYRRTDGLRPSSAHTGPTFRHPLTGVRELNQPWLPDARRSDVVVLTKAPLPLPLRTTTTTTGSSGAAGRFWAELDAATVRGPHARAEALLRLADEWTARTWLPELVDALSALRAQGGSQLVVYRSGWRQHADCAEPGPALADGAAGDGPGPHEAPPGLGALLGAARDDDGGEDGEAEGADEVPLHIAWHNAQLVLQNAVARRSVLAHFGALFLDLETPLSVWRSGMVGSSAAPTSTASGSLLVVQARDQGKGLRSPVSGDCTRYCFPSPGRALETHFLGALGRVFEAG</sequence>
<name>A0A5C5FPC8_9BASI</name>
<comment type="caution">
    <text evidence="3">The sequence shown here is derived from an EMBL/GenBank/DDBJ whole genome shotgun (WGS) entry which is preliminary data.</text>
</comment>
<feature type="signal peptide" evidence="2">
    <location>
        <begin position="1"/>
        <end position="17"/>
    </location>
</feature>
<reference evidence="3 4" key="1">
    <citation type="submission" date="2019-03" db="EMBL/GenBank/DDBJ databases">
        <title>Rhodosporidium diobovatum UCD-FST 08-225 genome sequencing, assembly, and annotation.</title>
        <authorList>
            <person name="Fakankun I.U."/>
            <person name="Fristensky B."/>
            <person name="Levin D.B."/>
        </authorList>
    </citation>
    <scope>NUCLEOTIDE SEQUENCE [LARGE SCALE GENOMIC DNA]</scope>
    <source>
        <strain evidence="3 4">UCD-FST 08-225</strain>
    </source>
</reference>
<dbReference type="EMBL" id="SOZI01000124">
    <property type="protein sequence ID" value="TNY18717.1"/>
    <property type="molecule type" value="Genomic_DNA"/>
</dbReference>
<evidence type="ECO:0000256" key="1">
    <source>
        <dbReference type="SAM" id="MobiDB-lite"/>
    </source>
</evidence>
<organism evidence="3 4">
    <name type="scientific">Rhodotorula diobovata</name>
    <dbReference type="NCBI Taxonomy" id="5288"/>
    <lineage>
        <taxon>Eukaryota</taxon>
        <taxon>Fungi</taxon>
        <taxon>Dikarya</taxon>
        <taxon>Basidiomycota</taxon>
        <taxon>Pucciniomycotina</taxon>
        <taxon>Microbotryomycetes</taxon>
        <taxon>Sporidiobolales</taxon>
        <taxon>Sporidiobolaceae</taxon>
        <taxon>Rhodotorula</taxon>
    </lineage>
</organism>
<evidence type="ECO:0000313" key="3">
    <source>
        <dbReference type="EMBL" id="TNY18717.1"/>
    </source>
</evidence>
<feature type="chain" id="PRO_5023025660" description="Proteophosphoglycan ppg4" evidence="2">
    <location>
        <begin position="18"/>
        <end position="652"/>
    </location>
</feature>
<feature type="non-terminal residue" evidence="3">
    <location>
        <position position="652"/>
    </location>
</feature>
<protein>
    <recommendedName>
        <fullName evidence="5">Proteophosphoglycan ppg4</fullName>
    </recommendedName>
</protein>
<evidence type="ECO:0000313" key="4">
    <source>
        <dbReference type="Proteomes" id="UP000311382"/>
    </source>
</evidence>
<evidence type="ECO:0000256" key="2">
    <source>
        <dbReference type="SAM" id="SignalP"/>
    </source>
</evidence>
<gene>
    <name evidence="3" type="ORF">DMC30DRAFT_355051</name>
</gene>
<accession>A0A5C5FPC8</accession>
<feature type="compositionally biased region" description="Low complexity" evidence="1">
    <location>
        <begin position="498"/>
        <end position="508"/>
    </location>
</feature>
<dbReference type="AlphaFoldDB" id="A0A5C5FPC8"/>
<dbReference type="OrthoDB" id="630188at2759"/>
<feature type="region of interest" description="Disordered" evidence="1">
    <location>
        <begin position="118"/>
        <end position="138"/>
    </location>
</feature>
<dbReference type="STRING" id="5288.A0A5C5FPC8"/>
<proteinExistence type="predicted"/>
<keyword evidence="4" id="KW-1185">Reference proteome</keyword>
<feature type="region of interest" description="Disordered" evidence="1">
    <location>
        <begin position="498"/>
        <end position="541"/>
    </location>
</feature>